<protein>
    <submittedName>
        <fullName evidence="7">Precorrin-3 methyltransferase</fullName>
        <ecNumber evidence="7">2.1.1.131</ecNumber>
    </submittedName>
</protein>
<dbReference type="HOGENOM" id="CLU_047948_2_0_5"/>
<organism evidence="7">
    <name type="scientific">Rhodopseudomonas palustris (strain BisA53)</name>
    <dbReference type="NCBI Taxonomy" id="316055"/>
    <lineage>
        <taxon>Bacteria</taxon>
        <taxon>Pseudomonadati</taxon>
        <taxon>Pseudomonadota</taxon>
        <taxon>Alphaproteobacteria</taxon>
        <taxon>Hyphomicrobiales</taxon>
        <taxon>Nitrobacteraceae</taxon>
        <taxon>Rhodopseudomonas</taxon>
    </lineage>
</organism>
<dbReference type="AlphaFoldDB" id="Q07PG9"/>
<keyword evidence="3 7" id="KW-0489">Methyltransferase</keyword>
<dbReference type="PANTHER" id="PTHR47036">
    <property type="entry name" value="COBALT-FACTOR III C(17)-METHYLTRANSFERASE-RELATED"/>
    <property type="match status" value="1"/>
</dbReference>
<dbReference type="GO" id="GO:0009236">
    <property type="term" value="P:cobalamin biosynthetic process"/>
    <property type="evidence" value="ECO:0007669"/>
    <property type="project" value="UniProtKB-UniPathway"/>
</dbReference>
<proteinExistence type="predicted"/>
<keyword evidence="5" id="KW-0949">S-adenosyl-L-methionine</keyword>
<dbReference type="SUPFAM" id="SSF53790">
    <property type="entry name" value="Tetrapyrrole methylase"/>
    <property type="match status" value="1"/>
</dbReference>
<dbReference type="NCBIfam" id="TIGR01466">
    <property type="entry name" value="cobJ_cbiH"/>
    <property type="match status" value="1"/>
</dbReference>
<dbReference type="GO" id="GO:0032259">
    <property type="term" value="P:methylation"/>
    <property type="evidence" value="ECO:0007669"/>
    <property type="project" value="UniProtKB-KW"/>
</dbReference>
<keyword evidence="4 7" id="KW-0808">Transferase</keyword>
<dbReference type="CDD" id="cd11646">
    <property type="entry name" value="Precorrin_3B_C17_MT"/>
    <property type="match status" value="1"/>
</dbReference>
<evidence type="ECO:0000313" key="7">
    <source>
        <dbReference type="EMBL" id="ABJ06165.1"/>
    </source>
</evidence>
<evidence type="ECO:0000256" key="3">
    <source>
        <dbReference type="ARBA" id="ARBA00022603"/>
    </source>
</evidence>
<dbReference type="Gene3D" id="3.40.1010.10">
    <property type="entry name" value="Cobalt-precorrin-4 Transmethylase, Domain 1"/>
    <property type="match status" value="1"/>
</dbReference>
<dbReference type="PANTHER" id="PTHR47036:SF1">
    <property type="entry name" value="COBALT-FACTOR III C(17)-METHYLTRANSFERASE-RELATED"/>
    <property type="match status" value="1"/>
</dbReference>
<reference evidence="7" key="1">
    <citation type="submission" date="2006-09" db="EMBL/GenBank/DDBJ databases">
        <title>Complete sequence of Rhodopseudomonas palustris BisA53.</title>
        <authorList>
            <consortium name="US DOE Joint Genome Institute"/>
            <person name="Copeland A."/>
            <person name="Lucas S."/>
            <person name="Lapidus A."/>
            <person name="Barry K."/>
            <person name="Detter J.C."/>
            <person name="Glavina del Rio T."/>
            <person name="Hammon N."/>
            <person name="Israni S."/>
            <person name="Dalin E."/>
            <person name="Tice H."/>
            <person name="Pitluck S."/>
            <person name="Chain P."/>
            <person name="Malfatti S."/>
            <person name="Shin M."/>
            <person name="Vergez L."/>
            <person name="Schmutz J."/>
            <person name="Larimer F."/>
            <person name="Land M."/>
            <person name="Hauser L."/>
            <person name="Pelletier D.A."/>
            <person name="Kyrpides N."/>
            <person name="Kim E."/>
            <person name="Harwood C.S."/>
            <person name="Oda Y."/>
            <person name="Richardson P."/>
        </authorList>
    </citation>
    <scope>NUCLEOTIDE SEQUENCE [LARGE SCALE GENOMIC DNA]</scope>
    <source>
        <strain evidence="7">BisA53</strain>
    </source>
</reference>
<name>Q07PG9_RHOP5</name>
<evidence type="ECO:0000256" key="5">
    <source>
        <dbReference type="ARBA" id="ARBA00022691"/>
    </source>
</evidence>
<dbReference type="STRING" id="316055.RPE_2223"/>
<dbReference type="InterPro" id="IPR035996">
    <property type="entry name" value="4pyrrol_Methylase_sf"/>
</dbReference>
<dbReference type="Gene3D" id="3.30.950.10">
    <property type="entry name" value="Methyltransferase, Cobalt-precorrin-4 Transmethylase, Domain 2"/>
    <property type="match status" value="1"/>
</dbReference>
<evidence type="ECO:0000256" key="1">
    <source>
        <dbReference type="ARBA" id="ARBA00004953"/>
    </source>
</evidence>
<dbReference type="GO" id="GO:0030789">
    <property type="term" value="F:precorrin-3B C17-methyltransferase activity"/>
    <property type="evidence" value="ECO:0007669"/>
    <property type="project" value="UniProtKB-EC"/>
</dbReference>
<dbReference type="KEGG" id="rpe:RPE_2223"/>
<dbReference type="UniPathway" id="UPA00148"/>
<evidence type="ECO:0000259" key="6">
    <source>
        <dbReference type="Pfam" id="PF00590"/>
    </source>
</evidence>
<dbReference type="EMBL" id="CP000463">
    <property type="protein sequence ID" value="ABJ06165.1"/>
    <property type="molecule type" value="Genomic_DNA"/>
</dbReference>
<keyword evidence="2" id="KW-0169">Cobalamin biosynthesis</keyword>
<comment type="pathway">
    <text evidence="1">Cofactor biosynthesis; adenosylcobalamin biosynthesis.</text>
</comment>
<accession>Q07PG9</accession>
<dbReference type="InterPro" id="IPR014777">
    <property type="entry name" value="4pyrrole_Mease_sub1"/>
</dbReference>
<dbReference type="eggNOG" id="COG1010">
    <property type="taxonomic scope" value="Bacteria"/>
</dbReference>
<gene>
    <name evidence="7" type="ordered locus">RPE_2223</name>
</gene>
<dbReference type="InterPro" id="IPR000878">
    <property type="entry name" value="4pyrrol_Mease"/>
</dbReference>
<sequence>MTASSNSGWIAIAGLGPGPAQWITPEVSATLDQATDLVGYAPYVARVPARDGVVRHGSDNREEIDRAAHALKLAAEGRRVVVVSSGDPGVFAMAAAVFEAVEHGDPNWRDLDIRVLPGISAMFATAARIGAPLGHDFCAINLSDNLKPWELVEHRLRLAAQAGFVIALYNPLSKARPWQLGRALALLRTELPGTAPVVFATAVGDAREAIDIVSLREAEPSRADMRTLVLIGSAQTRVLARDNGAPFVYTPRSVGAGA</sequence>
<dbReference type="Pfam" id="PF00590">
    <property type="entry name" value="TP_methylase"/>
    <property type="match status" value="1"/>
</dbReference>
<evidence type="ECO:0000256" key="4">
    <source>
        <dbReference type="ARBA" id="ARBA00022679"/>
    </source>
</evidence>
<dbReference type="EC" id="2.1.1.131" evidence="7"/>
<dbReference type="OrthoDB" id="9772960at2"/>
<feature type="domain" description="Tetrapyrrole methylase" evidence="6">
    <location>
        <begin position="10"/>
        <end position="218"/>
    </location>
</feature>
<dbReference type="InterPro" id="IPR014776">
    <property type="entry name" value="4pyrrole_Mease_sub2"/>
</dbReference>
<evidence type="ECO:0000256" key="2">
    <source>
        <dbReference type="ARBA" id="ARBA00022573"/>
    </source>
</evidence>
<dbReference type="InterPro" id="IPR051810">
    <property type="entry name" value="Precorrin_MeTrfase"/>
</dbReference>
<dbReference type="InterPro" id="IPR006363">
    <property type="entry name" value="Cbl_synth_CobJ/CibH_dom"/>
</dbReference>